<dbReference type="AlphaFoldDB" id="G8ZD57"/>
<accession>G8ZD57</accession>
<protein>
    <submittedName>
        <fullName evidence="1">Putative conjugation coupling factor</fullName>
    </submittedName>
</protein>
<organism evidence="1">
    <name type="scientific">Vibrio splendidus</name>
    <dbReference type="NCBI Taxonomy" id="29497"/>
    <lineage>
        <taxon>Bacteria</taxon>
        <taxon>Pseudomonadati</taxon>
        <taxon>Pseudomonadota</taxon>
        <taxon>Gammaproteobacteria</taxon>
        <taxon>Vibrionales</taxon>
        <taxon>Vibrionaceae</taxon>
        <taxon>Vibrio</taxon>
    </lineage>
</organism>
<sequence>MALMAGLALSHLQKKI</sequence>
<dbReference type="EMBL" id="HE577629">
    <property type="protein sequence ID" value="CCD10539.1"/>
    <property type="molecule type" value="Genomic_DNA"/>
</dbReference>
<proteinExistence type="predicted"/>
<name>G8ZD57_VIBSP</name>
<gene>
    <name evidence="1" type="primary">ORF36</name>
</gene>
<evidence type="ECO:0000313" key="1">
    <source>
        <dbReference type="EMBL" id="CCD10539.1"/>
    </source>
</evidence>
<reference evidence="1" key="1">
    <citation type="journal article" date="2012" name="Antimicrob. Agents Chemother.">
        <title>Integrating conjugative elements as vectors of antibiotic, mercury, and quaternary ammonium compound resistance in marine aquaculture environments.</title>
        <authorList>
            <person name="Rodriguez-Blanco A."/>
            <person name="Lemos M.L."/>
            <person name="Osorio C.R."/>
        </authorList>
    </citation>
    <scope>NUCLEOTIDE SEQUENCE</scope>
    <source>
        <strain evidence="1">ZD5</strain>
    </source>
</reference>